<dbReference type="EMBL" id="RCVZ01000008">
    <property type="protein sequence ID" value="RLQ94782.1"/>
    <property type="molecule type" value="Genomic_DNA"/>
</dbReference>
<accession>A0A3L7K265</accession>
<feature type="transmembrane region" description="Helical" evidence="7">
    <location>
        <begin position="243"/>
        <end position="264"/>
    </location>
</feature>
<dbReference type="Gene3D" id="1.10.3720.10">
    <property type="entry name" value="MetI-like"/>
    <property type="match status" value="1"/>
</dbReference>
<keyword evidence="10" id="KW-1185">Reference proteome</keyword>
<comment type="subcellular location">
    <subcellularLocation>
        <location evidence="1 7">Cell membrane</location>
        <topology evidence="1 7">Multi-pass membrane protein</topology>
    </subcellularLocation>
</comment>
<dbReference type="CDD" id="cd06261">
    <property type="entry name" value="TM_PBP2"/>
    <property type="match status" value="1"/>
</dbReference>
<comment type="similarity">
    <text evidence="7">Belongs to the binding-protein-dependent transport system permease family.</text>
</comment>
<evidence type="ECO:0000256" key="3">
    <source>
        <dbReference type="ARBA" id="ARBA00022475"/>
    </source>
</evidence>
<name>A0A3L7K265_9BACI</name>
<evidence type="ECO:0000256" key="5">
    <source>
        <dbReference type="ARBA" id="ARBA00022989"/>
    </source>
</evidence>
<dbReference type="RefSeq" id="WP_121680945.1">
    <property type="nucleotide sequence ID" value="NZ_RCVZ01000008.1"/>
</dbReference>
<dbReference type="InterPro" id="IPR000515">
    <property type="entry name" value="MetI-like"/>
</dbReference>
<reference evidence="9 10" key="1">
    <citation type="submission" date="2018-10" db="EMBL/GenBank/DDBJ databases">
        <title>Falsibacillus sp. genome draft.</title>
        <authorList>
            <person name="Shi S."/>
        </authorList>
    </citation>
    <scope>NUCLEOTIDE SEQUENCE [LARGE SCALE GENOMIC DNA]</scope>
    <source>
        <strain evidence="9 10">GY 10110</strain>
    </source>
</reference>
<keyword evidence="6 7" id="KW-0472">Membrane</keyword>
<evidence type="ECO:0000256" key="6">
    <source>
        <dbReference type="ARBA" id="ARBA00023136"/>
    </source>
</evidence>
<dbReference type="PANTHER" id="PTHR43744:SF12">
    <property type="entry name" value="ABC TRANSPORTER PERMEASE PROTEIN MG189-RELATED"/>
    <property type="match status" value="1"/>
</dbReference>
<protein>
    <submittedName>
        <fullName evidence="9">Carbohydrate ABC transporter permease</fullName>
    </submittedName>
</protein>
<evidence type="ECO:0000256" key="7">
    <source>
        <dbReference type="RuleBase" id="RU363032"/>
    </source>
</evidence>
<dbReference type="PROSITE" id="PS50928">
    <property type="entry name" value="ABC_TM1"/>
    <property type="match status" value="1"/>
</dbReference>
<sequence>MNSLSKKIKFNWIVVHLLLIAYSLTVVYPAILVIFNSFKSTSEIFASPYGLPKSFSFTNYINAWNEANFGVYFKNSIFVTAISVFLVLLIASLAAYVLARFKFKGSFVIYFLFLLGLMLPIRLAIIPLYILIRDLGLLDTYTGLILVYVASGLSFSIFILYTFFKSIPDEMVEAARIEGANSFQIYYKIMLPLVRPALSTVAIFNFMSYWNDFFFPYILIKDESLYTVPVGISNFFGEYTTDWSLLFAALALSIIPVVIVFFVMSKQFIEGLTAGAMK</sequence>
<dbReference type="Pfam" id="PF00528">
    <property type="entry name" value="BPD_transp_1"/>
    <property type="match status" value="1"/>
</dbReference>
<evidence type="ECO:0000256" key="4">
    <source>
        <dbReference type="ARBA" id="ARBA00022692"/>
    </source>
</evidence>
<dbReference type="GO" id="GO:0055085">
    <property type="term" value="P:transmembrane transport"/>
    <property type="evidence" value="ECO:0007669"/>
    <property type="project" value="InterPro"/>
</dbReference>
<evidence type="ECO:0000313" key="10">
    <source>
        <dbReference type="Proteomes" id="UP000276770"/>
    </source>
</evidence>
<dbReference type="OrthoDB" id="187395at2"/>
<comment type="caution">
    <text evidence="9">The sequence shown here is derived from an EMBL/GenBank/DDBJ whole genome shotgun (WGS) entry which is preliminary data.</text>
</comment>
<evidence type="ECO:0000259" key="8">
    <source>
        <dbReference type="PROSITE" id="PS50928"/>
    </source>
</evidence>
<dbReference type="AlphaFoldDB" id="A0A3L7K265"/>
<feature type="transmembrane region" description="Helical" evidence="7">
    <location>
        <begin position="110"/>
        <end position="132"/>
    </location>
</feature>
<feature type="transmembrane region" description="Helical" evidence="7">
    <location>
        <begin position="12"/>
        <end position="35"/>
    </location>
</feature>
<feature type="domain" description="ABC transmembrane type-1" evidence="8">
    <location>
        <begin position="73"/>
        <end position="264"/>
    </location>
</feature>
<proteinExistence type="inferred from homology"/>
<organism evidence="9 10">
    <name type="scientific">Falsibacillus albus</name>
    <dbReference type="NCBI Taxonomy" id="2478915"/>
    <lineage>
        <taxon>Bacteria</taxon>
        <taxon>Bacillati</taxon>
        <taxon>Bacillota</taxon>
        <taxon>Bacilli</taxon>
        <taxon>Bacillales</taxon>
        <taxon>Bacillaceae</taxon>
        <taxon>Falsibacillus</taxon>
    </lineage>
</organism>
<dbReference type="SUPFAM" id="SSF161098">
    <property type="entry name" value="MetI-like"/>
    <property type="match status" value="1"/>
</dbReference>
<feature type="transmembrane region" description="Helical" evidence="7">
    <location>
        <begin position="185"/>
        <end position="207"/>
    </location>
</feature>
<gene>
    <name evidence="9" type="ORF">D9X91_12365</name>
</gene>
<keyword evidence="2 7" id="KW-0813">Transport</keyword>
<feature type="transmembrane region" description="Helical" evidence="7">
    <location>
        <begin position="144"/>
        <end position="164"/>
    </location>
</feature>
<keyword evidence="5 7" id="KW-1133">Transmembrane helix</keyword>
<feature type="transmembrane region" description="Helical" evidence="7">
    <location>
        <begin position="77"/>
        <end position="98"/>
    </location>
</feature>
<dbReference type="InterPro" id="IPR035906">
    <property type="entry name" value="MetI-like_sf"/>
</dbReference>
<evidence type="ECO:0000256" key="1">
    <source>
        <dbReference type="ARBA" id="ARBA00004651"/>
    </source>
</evidence>
<evidence type="ECO:0000313" key="9">
    <source>
        <dbReference type="EMBL" id="RLQ94782.1"/>
    </source>
</evidence>
<evidence type="ECO:0000256" key="2">
    <source>
        <dbReference type="ARBA" id="ARBA00022448"/>
    </source>
</evidence>
<dbReference type="Proteomes" id="UP000276770">
    <property type="component" value="Unassembled WGS sequence"/>
</dbReference>
<keyword evidence="3" id="KW-1003">Cell membrane</keyword>
<keyword evidence="4 7" id="KW-0812">Transmembrane</keyword>
<dbReference type="GO" id="GO:0005886">
    <property type="term" value="C:plasma membrane"/>
    <property type="evidence" value="ECO:0007669"/>
    <property type="project" value="UniProtKB-SubCell"/>
</dbReference>
<dbReference type="PANTHER" id="PTHR43744">
    <property type="entry name" value="ABC TRANSPORTER PERMEASE PROTEIN MG189-RELATED-RELATED"/>
    <property type="match status" value="1"/>
</dbReference>